<comment type="caution">
    <text evidence="10">The sequence shown here is derived from an EMBL/GenBank/DDBJ whole genome shotgun (WGS) entry which is preliminary data.</text>
</comment>
<keyword evidence="6" id="KW-0255">Endonuclease</keyword>
<accession>A0A7K9XVP0</accession>
<dbReference type="Gene3D" id="3.30.70.270">
    <property type="match status" value="2"/>
</dbReference>
<dbReference type="PANTHER" id="PTHR41694">
    <property type="entry name" value="ENDOGENOUS RETROVIRUS GROUP K MEMBER POL PROTEIN"/>
    <property type="match status" value="1"/>
</dbReference>
<evidence type="ECO:0000256" key="2">
    <source>
        <dbReference type="ARBA" id="ARBA00012180"/>
    </source>
</evidence>
<proteinExistence type="inferred from homology"/>
<dbReference type="GO" id="GO:0003964">
    <property type="term" value="F:RNA-directed DNA polymerase activity"/>
    <property type="evidence" value="ECO:0007669"/>
    <property type="project" value="UniProtKB-KW"/>
</dbReference>
<keyword evidence="11" id="KW-1185">Reference proteome</keyword>
<keyword evidence="3" id="KW-0808">Transferase</keyword>
<dbReference type="GO" id="GO:0004523">
    <property type="term" value="F:RNA-DNA hybrid ribonuclease activity"/>
    <property type="evidence" value="ECO:0007669"/>
    <property type="project" value="UniProtKB-EC"/>
</dbReference>
<sequence>IIDLTDCFFTIPPHPDEQPRFAFSIPSINNQAPMKRYQWTVLPRGMMNSPTICQLVVSTAIEPTRIAFKHLIIYHYVDDILVAAQAQIELRGTVNHLK</sequence>
<dbReference type="PROSITE" id="PS50878">
    <property type="entry name" value="RT_POL"/>
    <property type="match status" value="1"/>
</dbReference>
<protein>
    <recommendedName>
        <fullName evidence="2">ribonuclease H</fullName>
        <ecNumber evidence="2">3.1.26.4</ecNumber>
    </recommendedName>
</protein>
<feature type="non-terminal residue" evidence="10">
    <location>
        <position position="1"/>
    </location>
</feature>
<feature type="domain" description="Reverse transcriptase" evidence="9">
    <location>
        <begin position="1"/>
        <end position="98"/>
    </location>
</feature>
<dbReference type="InterPro" id="IPR043128">
    <property type="entry name" value="Rev_trsase/Diguanyl_cyclase"/>
</dbReference>
<gene>
    <name evidence="10" type="primary">Ervk8_1</name>
    <name evidence="10" type="ORF">PSOCRE_R15459</name>
</gene>
<dbReference type="EMBL" id="VWZZ01007081">
    <property type="protein sequence ID" value="NXJ00789.1"/>
    <property type="molecule type" value="Genomic_DNA"/>
</dbReference>
<comment type="similarity">
    <text evidence="1">Belongs to the beta type-B retroviral polymerase family. HERV class-II K(HML-2) pol subfamily.</text>
</comment>
<reference evidence="10 11" key="1">
    <citation type="submission" date="2019-09" db="EMBL/GenBank/DDBJ databases">
        <title>Bird 10,000 Genomes (B10K) Project - Family phase.</title>
        <authorList>
            <person name="Zhang G."/>
        </authorList>
    </citation>
    <scope>NUCLEOTIDE SEQUENCE [LARGE SCALE GENOMIC DNA]</scope>
    <source>
        <strain evidence="10">B10K-DU-001-60</strain>
        <tissue evidence="10">Muscle</tissue>
    </source>
</reference>
<organism evidence="10 11">
    <name type="scientific">Psophia crepitans</name>
    <name type="common">common trumpeter</name>
    <dbReference type="NCBI Taxonomy" id="54359"/>
    <lineage>
        <taxon>Eukaryota</taxon>
        <taxon>Metazoa</taxon>
        <taxon>Chordata</taxon>
        <taxon>Craniata</taxon>
        <taxon>Vertebrata</taxon>
        <taxon>Euteleostomi</taxon>
        <taxon>Archelosauria</taxon>
        <taxon>Archosauria</taxon>
        <taxon>Dinosauria</taxon>
        <taxon>Saurischia</taxon>
        <taxon>Theropoda</taxon>
        <taxon>Coelurosauria</taxon>
        <taxon>Aves</taxon>
        <taxon>Neognathae</taxon>
        <taxon>Neoaves</taxon>
        <taxon>Gruiformes</taxon>
        <taxon>Psophiidae</taxon>
        <taxon>Psophia</taxon>
    </lineage>
</organism>
<keyword evidence="4" id="KW-0548">Nucleotidyltransferase</keyword>
<dbReference type="Pfam" id="PF00078">
    <property type="entry name" value="RVT_1"/>
    <property type="match status" value="1"/>
</dbReference>
<dbReference type="AlphaFoldDB" id="A0A7K9XVP0"/>
<evidence type="ECO:0000256" key="7">
    <source>
        <dbReference type="ARBA" id="ARBA00022801"/>
    </source>
</evidence>
<evidence type="ECO:0000313" key="11">
    <source>
        <dbReference type="Proteomes" id="UP000587472"/>
    </source>
</evidence>
<evidence type="ECO:0000256" key="5">
    <source>
        <dbReference type="ARBA" id="ARBA00022722"/>
    </source>
</evidence>
<keyword evidence="5" id="KW-0540">Nuclease</keyword>
<keyword evidence="7" id="KW-0378">Hydrolase</keyword>
<dbReference type="InterPro" id="IPR000477">
    <property type="entry name" value="RT_dom"/>
</dbReference>
<dbReference type="Proteomes" id="UP000587472">
    <property type="component" value="Unassembled WGS sequence"/>
</dbReference>
<evidence type="ECO:0000256" key="4">
    <source>
        <dbReference type="ARBA" id="ARBA00022695"/>
    </source>
</evidence>
<dbReference type="InterPro" id="IPR043502">
    <property type="entry name" value="DNA/RNA_pol_sf"/>
</dbReference>
<keyword evidence="8" id="KW-0695">RNA-directed DNA polymerase</keyword>
<evidence type="ECO:0000256" key="3">
    <source>
        <dbReference type="ARBA" id="ARBA00022679"/>
    </source>
</evidence>
<feature type="non-terminal residue" evidence="10">
    <location>
        <position position="98"/>
    </location>
</feature>
<dbReference type="EC" id="3.1.26.4" evidence="2"/>
<dbReference type="PANTHER" id="PTHR41694:SF3">
    <property type="entry name" value="RNA-DIRECTED DNA POLYMERASE-RELATED"/>
    <property type="match status" value="1"/>
</dbReference>
<dbReference type="SUPFAM" id="SSF56672">
    <property type="entry name" value="DNA/RNA polymerases"/>
    <property type="match status" value="1"/>
</dbReference>
<evidence type="ECO:0000259" key="9">
    <source>
        <dbReference type="PROSITE" id="PS50878"/>
    </source>
</evidence>
<evidence type="ECO:0000313" key="10">
    <source>
        <dbReference type="EMBL" id="NXJ00789.1"/>
    </source>
</evidence>
<evidence type="ECO:0000256" key="1">
    <source>
        <dbReference type="ARBA" id="ARBA00010879"/>
    </source>
</evidence>
<evidence type="ECO:0000256" key="8">
    <source>
        <dbReference type="ARBA" id="ARBA00022918"/>
    </source>
</evidence>
<name>A0A7K9XVP0_9GRUI</name>
<dbReference type="GO" id="GO:0035613">
    <property type="term" value="F:RNA stem-loop binding"/>
    <property type="evidence" value="ECO:0007669"/>
    <property type="project" value="TreeGrafter"/>
</dbReference>
<evidence type="ECO:0000256" key="6">
    <source>
        <dbReference type="ARBA" id="ARBA00022759"/>
    </source>
</evidence>